<keyword evidence="2" id="KW-1185">Reference proteome</keyword>
<evidence type="ECO:0000313" key="2">
    <source>
        <dbReference type="Proteomes" id="UP001148662"/>
    </source>
</evidence>
<dbReference type="EMBL" id="JANHOG010000127">
    <property type="protein sequence ID" value="KAJ3557856.1"/>
    <property type="molecule type" value="Genomic_DNA"/>
</dbReference>
<proteinExistence type="predicted"/>
<gene>
    <name evidence="1" type="ORF">NM688_g1251</name>
</gene>
<evidence type="ECO:0000313" key="1">
    <source>
        <dbReference type="EMBL" id="KAJ3557856.1"/>
    </source>
</evidence>
<reference evidence="1" key="1">
    <citation type="submission" date="2022-07" db="EMBL/GenBank/DDBJ databases">
        <title>Genome Sequence of Phlebia brevispora.</title>
        <authorList>
            <person name="Buettner E."/>
        </authorList>
    </citation>
    <scope>NUCLEOTIDE SEQUENCE</scope>
    <source>
        <strain evidence="1">MPL23</strain>
    </source>
</reference>
<accession>A0ACC1TBR1</accession>
<dbReference type="Proteomes" id="UP001148662">
    <property type="component" value="Unassembled WGS sequence"/>
</dbReference>
<sequence>MNAQGGLILLWLALCHLAGTYLFFRGFLLTHRRLSDPEPCNEAYCTLPAAYERIVLLVVDSLRFDFITPNPPEPAAIYHDVLKLPDPPTTTLQRIKGITAGSIPSFIDLGSTFGFTAGQSWLDGLRSAGKRIAFMGDDTWLSTFSSVFTPDMSWPYDSFNIEDFDTVDNGIMSHLLPLLRAETKSWDAIVAHFLGIDHVGHRVGPEHPAMRTKLAHMDSMLREIVALLDDQTLLVLLGDHGMDRRGNHGCDSVDEVTVGVWLYSKGRRLQHPAAAIPSFLRLNATYPGATASHRAIQQIDLAPSIALLLGLPIPPSNLGSVIPEIFWHDPTGATFDRALRLNTEQVHRYLAAQYAGFSGTEVEKGWPQLQDLRHRASARCSDAANHKCVASWASLFEYLNTALLLCRRSWPYFDPKLIIMGFLPLAFTRGRLGSVGDEATSACYARSRNRRDVGTGSFAILETSTSERRHTAFFLVHRISSRAASRHRLIVAFVSSQSSPAL</sequence>
<comment type="caution">
    <text evidence="1">The sequence shown here is derived from an EMBL/GenBank/DDBJ whole genome shotgun (WGS) entry which is preliminary data.</text>
</comment>
<protein>
    <submittedName>
        <fullName evidence="1">Uncharacterized protein</fullName>
    </submittedName>
</protein>
<name>A0ACC1TBR1_9APHY</name>
<organism evidence="1 2">
    <name type="scientific">Phlebia brevispora</name>
    <dbReference type="NCBI Taxonomy" id="194682"/>
    <lineage>
        <taxon>Eukaryota</taxon>
        <taxon>Fungi</taxon>
        <taxon>Dikarya</taxon>
        <taxon>Basidiomycota</taxon>
        <taxon>Agaricomycotina</taxon>
        <taxon>Agaricomycetes</taxon>
        <taxon>Polyporales</taxon>
        <taxon>Meruliaceae</taxon>
        <taxon>Phlebia</taxon>
    </lineage>
</organism>